<reference evidence="1 2" key="1">
    <citation type="submission" date="2017-04" db="EMBL/GenBank/DDBJ databases">
        <authorList>
            <person name="Afonso C.L."/>
            <person name="Miller P.J."/>
            <person name="Scott M.A."/>
            <person name="Spackman E."/>
            <person name="Goraichik I."/>
            <person name="Dimitrov K.M."/>
            <person name="Suarez D.L."/>
            <person name="Swayne D.E."/>
        </authorList>
    </citation>
    <scope>NUCLEOTIDE SEQUENCE [LARGE SCALE GENOMIC DNA]</scope>
</reference>
<organism evidence="1 2">
    <name type="scientific">Erwinia phage vB_EamM_Y3</name>
    <dbReference type="NCBI Taxonomy" id="1983553"/>
    <lineage>
        <taxon>Viruses</taxon>
        <taxon>Duplodnaviria</taxon>
        <taxon>Heunggongvirae</taxon>
        <taxon>Uroviricota</taxon>
        <taxon>Caudoviricetes</taxon>
        <taxon>Sasquatchvirus</taxon>
        <taxon>Sasquatchvirus Y3</taxon>
    </lineage>
</organism>
<evidence type="ECO:0000313" key="1">
    <source>
        <dbReference type="EMBL" id="ARW58836.1"/>
    </source>
</evidence>
<protein>
    <submittedName>
        <fullName evidence="1">Uncharacterized protein</fullName>
    </submittedName>
</protein>
<keyword evidence="2" id="KW-1185">Reference proteome</keyword>
<sequence length="110" mass="11984">MTVIKLNLKDAVPSESSVPTAFFMKGLDKKSLYAMLVADGMPSDISGPNDILDYRFIKYNGETARFGVVMADEDEGFNVIEVGITINAEFGDSDVQPTLAKAKDALSKMR</sequence>
<dbReference type="EMBL" id="KY984068">
    <property type="protein sequence ID" value="ARW58836.1"/>
    <property type="molecule type" value="Genomic_DNA"/>
</dbReference>
<dbReference type="Proteomes" id="UP000240568">
    <property type="component" value="Segment"/>
</dbReference>
<gene>
    <name evidence="1" type="ORF">Y3_196</name>
</gene>
<name>A0A2H4IBA6_9CAUD</name>
<evidence type="ECO:0000313" key="2">
    <source>
        <dbReference type="Proteomes" id="UP000240568"/>
    </source>
</evidence>
<proteinExistence type="predicted"/>
<accession>A0A2H4IBA6</accession>